<feature type="domain" description="PDEase" evidence="18">
    <location>
        <begin position="538"/>
        <end position="862"/>
    </location>
</feature>
<dbReference type="PROSITE" id="PS51845">
    <property type="entry name" value="PDEASE_I_2"/>
    <property type="match status" value="1"/>
</dbReference>
<keyword evidence="10 16" id="KW-0378">Hydrolase</keyword>
<evidence type="ECO:0000256" key="5">
    <source>
        <dbReference type="ARBA" id="ARBA00022490"/>
    </source>
</evidence>
<dbReference type="InterPro" id="IPR002073">
    <property type="entry name" value="PDEase_catalytic_dom"/>
</dbReference>
<sequence length="921" mass="105007">MTAFDFSDVEAFLDCHPELFEEYLLRKGKCDTLSRWLKEHQPSKTSPVEEKRGVARDPFWPTNPDGLKRRSSHMELRRNFARSKAMTAHRTYDEHVSLTAHESQSSMRRRALLRKASSLPPTTAHILSALLESRVNVPQYASSAIDYKYRLKESNEREFFLELVKDISNELDMTNLSYKILINVCIMVNADRCSLFLVEGPSHKRTLVSKFFDVHSGTTVRPSSSTLDSNEVQVPWGKGIIGYVAEHGETVNIPNAYEDHRFSDEIDKLTGYKTQSILCMTIRNSDGEVIGVVQAINKNPSGTPFTEDDEKVLQMYLPFCGISISNAKLFSESRKEYERSRALLEVVNDLFEEQTDLEKIVRKIMQRALTLLQCERCSVLLLEDIHSPVVKFSQTFELMSPLCTIDHDISMEKVSCSDWLINNSIAELVASTGLPVNISDVCQDPRFDAEADQASGFHIRSVLCVPIWNRTHQIIGVAQILNRLDRKTFNDADQRLFEAFVIFCGLGINNTMMYNQVKKTWAKQSVALDMLSYHATCSKAEVDRLKAAKIPLSSELGIDEFHFNDFSLDNDAMITASLRMFLELGVVQKFKIDYEVLCRWLLTVRKNYRTVAYHNWRHAFNVSQCMFVMITTAGFQEVLTDTETLALMVGCFCHDLDHRGTNNAFQAKSGSALALLYGTSATLEHHHFNHAVMILQSEGHNIFANLSSKEYSNMMQLLKQAILSTDLTLYFKRRTQFFECVLSGQFSWSNEEHRDMFRSMLMTACDLGAVTRPWEISKQVAELVTSEFFEQGDRERSELKLTPAAIFDRNRKDELPVLQLEWIDGICKPLYEALVKLNRKLQPMVDGTDANRMKWEELCLSYQQTRRASECISSLEPGETESSQSSDSTHEPESSQSEATNQSEDSTHCVEPNQATVANYK</sequence>
<dbReference type="Proteomes" id="UP000694427">
    <property type="component" value="Unplaced"/>
</dbReference>
<dbReference type="GO" id="GO:0047555">
    <property type="term" value="F:3',5'-cyclic-GMP phosphodiesterase activity"/>
    <property type="evidence" value="ECO:0007669"/>
    <property type="project" value="UniProtKB-EC"/>
</dbReference>
<feature type="binding site" evidence="15">
    <location>
        <position position="618"/>
    </location>
    <ligand>
        <name>Zn(2+)</name>
        <dbReference type="ChEBI" id="CHEBI:29105"/>
        <label>1</label>
    </ligand>
</feature>
<evidence type="ECO:0000256" key="6">
    <source>
        <dbReference type="ARBA" id="ARBA00022533"/>
    </source>
</evidence>
<feature type="region of interest" description="Disordered" evidence="17">
    <location>
        <begin position="870"/>
        <end position="921"/>
    </location>
</feature>
<dbReference type="SMART" id="SM00065">
    <property type="entry name" value="GAF"/>
    <property type="match status" value="2"/>
</dbReference>
<evidence type="ECO:0000256" key="3">
    <source>
        <dbReference type="ARBA" id="ARBA00004514"/>
    </source>
</evidence>
<feature type="region of interest" description="Disordered" evidence="17">
    <location>
        <begin position="42"/>
        <end position="68"/>
    </location>
</feature>
<comment type="catalytic activity">
    <reaction evidence="1">
        <text>3',5'-cyclic GMP + H2O = GMP + H(+)</text>
        <dbReference type="Rhea" id="RHEA:16957"/>
        <dbReference type="ChEBI" id="CHEBI:15377"/>
        <dbReference type="ChEBI" id="CHEBI:15378"/>
        <dbReference type="ChEBI" id="CHEBI:57746"/>
        <dbReference type="ChEBI" id="CHEBI:58115"/>
        <dbReference type="EC" id="3.1.4.35"/>
    </reaction>
</comment>
<dbReference type="GO" id="GO:0005829">
    <property type="term" value="C:cytosol"/>
    <property type="evidence" value="ECO:0007669"/>
    <property type="project" value="UniProtKB-SubCell"/>
</dbReference>
<proteinExistence type="inferred from homology"/>
<accession>A0A8C1L8Z7</accession>
<feature type="binding site" evidence="14">
    <location>
        <position position="819"/>
    </location>
    <ligand>
        <name>AMP</name>
        <dbReference type="ChEBI" id="CHEBI:456215"/>
    </ligand>
</feature>
<evidence type="ECO:0000256" key="17">
    <source>
        <dbReference type="SAM" id="MobiDB-lite"/>
    </source>
</evidence>
<evidence type="ECO:0000256" key="2">
    <source>
        <dbReference type="ARBA" id="ARBA00000621"/>
    </source>
</evidence>
<dbReference type="InterPro" id="IPR023088">
    <property type="entry name" value="PDEase"/>
</dbReference>
<feature type="compositionally biased region" description="Basic and acidic residues" evidence="17">
    <location>
        <begin position="42"/>
        <end position="55"/>
    </location>
</feature>
<dbReference type="PANTHER" id="PTHR11347">
    <property type="entry name" value="CYCLIC NUCLEOTIDE PHOSPHODIESTERASE"/>
    <property type="match status" value="1"/>
</dbReference>
<evidence type="ECO:0000256" key="11">
    <source>
        <dbReference type="ARBA" id="ARBA00023149"/>
    </source>
</evidence>
<dbReference type="SUPFAM" id="SSF109604">
    <property type="entry name" value="HD-domain/PDEase-like"/>
    <property type="match status" value="1"/>
</dbReference>
<organism evidence="19 20">
    <name type="scientific">Cyprinus carpio</name>
    <name type="common">Common carp</name>
    <dbReference type="NCBI Taxonomy" id="7962"/>
    <lineage>
        <taxon>Eukaryota</taxon>
        <taxon>Metazoa</taxon>
        <taxon>Chordata</taxon>
        <taxon>Craniata</taxon>
        <taxon>Vertebrata</taxon>
        <taxon>Euteleostomi</taxon>
        <taxon>Actinopterygii</taxon>
        <taxon>Neopterygii</taxon>
        <taxon>Teleostei</taxon>
        <taxon>Ostariophysi</taxon>
        <taxon>Cypriniformes</taxon>
        <taxon>Cyprinidae</taxon>
        <taxon>Cyprininae</taxon>
        <taxon>Cyprinus</taxon>
    </lineage>
</organism>
<dbReference type="GO" id="GO:0004115">
    <property type="term" value="F:3',5'-cyclic-AMP phosphodiesterase activity"/>
    <property type="evidence" value="ECO:0007669"/>
    <property type="project" value="UniProtKB-EC"/>
</dbReference>
<feature type="binding site" evidence="14">
    <location>
        <position position="766"/>
    </location>
    <ligand>
        <name>AMP</name>
        <dbReference type="ChEBI" id="CHEBI:456215"/>
    </ligand>
</feature>
<feature type="binding site" evidence="15">
    <location>
        <position position="655"/>
    </location>
    <ligand>
        <name>Zn(2+)</name>
        <dbReference type="ChEBI" id="CHEBI:29105"/>
        <label>1</label>
    </ligand>
</feature>
<feature type="compositionally biased region" description="Polar residues" evidence="17">
    <location>
        <begin position="894"/>
        <end position="904"/>
    </location>
</feature>
<feature type="binding site" evidence="15">
    <location>
        <position position="655"/>
    </location>
    <ligand>
        <name>Zn(2+)</name>
        <dbReference type="ChEBI" id="CHEBI:29105"/>
        <label>2</label>
    </ligand>
</feature>
<comment type="function">
    <text evidence="12">Plays a role in signal transduction by regulating the intracellular concentration of cyclic nucleotides cAMP and cGMP. Catalyzes the hydrolysis of both cAMP and cGMP to 5'-AMP and 5'-GMP, respectively.</text>
</comment>
<evidence type="ECO:0000259" key="18">
    <source>
        <dbReference type="PROSITE" id="PS51845"/>
    </source>
</evidence>
<dbReference type="EC" id="3.1.4.-" evidence="16"/>
<dbReference type="Ensembl" id="ENSCCRT00010064800.1">
    <property type="protein sequence ID" value="ENSCCRP00010059099.1"/>
    <property type="gene ID" value="ENSCCRG00010025038.1"/>
</dbReference>
<keyword evidence="7" id="KW-0140">cGMP</keyword>
<dbReference type="SMART" id="SM00471">
    <property type="entry name" value="HDc"/>
    <property type="match status" value="1"/>
</dbReference>
<evidence type="ECO:0000256" key="14">
    <source>
        <dbReference type="PIRSR" id="PIRSR623088-2"/>
    </source>
</evidence>
<evidence type="ECO:0000313" key="19">
    <source>
        <dbReference type="Ensembl" id="ENSCCRP00010059099.1"/>
    </source>
</evidence>
<comment type="subcellular location">
    <subcellularLocation>
        <location evidence="3">Cytoplasm</location>
        <location evidence="3">Cytosol</location>
    </subcellularLocation>
</comment>
<evidence type="ECO:0000256" key="1">
    <source>
        <dbReference type="ARBA" id="ARBA00000583"/>
    </source>
</evidence>
<evidence type="ECO:0000256" key="4">
    <source>
        <dbReference type="ARBA" id="ARBA00007648"/>
    </source>
</evidence>
<feature type="binding site" evidence="14">
    <location>
        <position position="655"/>
    </location>
    <ligand>
        <name>AMP</name>
        <dbReference type="ChEBI" id="CHEBI:456215"/>
    </ligand>
</feature>
<keyword evidence="5" id="KW-0963">Cytoplasm</keyword>
<dbReference type="Gene3D" id="1.10.1300.10">
    <property type="entry name" value="3'5'-cyclic nucleotide phosphodiesterase, catalytic domain"/>
    <property type="match status" value="1"/>
</dbReference>
<comment type="cofactor">
    <cofactor evidence="16">
        <name>a divalent metal cation</name>
        <dbReference type="ChEBI" id="CHEBI:60240"/>
    </cofactor>
    <text evidence="16">Binds 2 divalent metal cations per subunit. Site 1 may preferentially bind zinc ions, while site 2 has a preference for magnesium and/or manganese ions.</text>
</comment>
<dbReference type="PROSITE" id="PS00126">
    <property type="entry name" value="PDEASE_I_1"/>
    <property type="match status" value="1"/>
</dbReference>
<evidence type="ECO:0000256" key="10">
    <source>
        <dbReference type="ARBA" id="ARBA00022801"/>
    </source>
</evidence>
<feature type="binding site" evidence="14">
    <location>
        <begin position="614"/>
        <end position="618"/>
    </location>
    <ligand>
        <name>AMP</name>
        <dbReference type="ChEBI" id="CHEBI:456215"/>
    </ligand>
</feature>
<keyword evidence="9" id="KW-0677">Repeat</keyword>
<protein>
    <recommendedName>
        <fullName evidence="16">Phosphodiesterase</fullName>
        <ecNumber evidence="16">3.1.4.-</ecNumber>
    </recommendedName>
</protein>
<dbReference type="CDD" id="cd00077">
    <property type="entry name" value="HDc"/>
    <property type="match status" value="1"/>
</dbReference>
<comment type="similarity">
    <text evidence="4 16">Belongs to the cyclic nucleotide phosphodiesterase family.</text>
</comment>
<evidence type="ECO:0000256" key="7">
    <source>
        <dbReference type="ARBA" id="ARBA00022535"/>
    </source>
</evidence>
<keyword evidence="11" id="KW-0114">cAMP</keyword>
<keyword evidence="8 15" id="KW-0479">Metal-binding</keyword>
<feature type="binding site" evidence="15">
    <location>
        <position position="766"/>
    </location>
    <ligand>
        <name>Zn(2+)</name>
        <dbReference type="ChEBI" id="CHEBI:29105"/>
        <label>1</label>
    </ligand>
</feature>
<dbReference type="InterPro" id="IPR023174">
    <property type="entry name" value="PDEase_CS"/>
</dbReference>
<evidence type="ECO:0000256" key="16">
    <source>
        <dbReference type="RuleBase" id="RU363067"/>
    </source>
</evidence>
<dbReference type="FunFam" id="3.30.450.40:FF:000004">
    <property type="entry name" value="Phosphodiesterase"/>
    <property type="match status" value="1"/>
</dbReference>
<dbReference type="FunFam" id="1.10.1300.10:FF:000003">
    <property type="entry name" value="Phosphodiesterase"/>
    <property type="match status" value="1"/>
</dbReference>
<dbReference type="PRINTS" id="PR00387">
    <property type="entry name" value="PDIESTERASE1"/>
</dbReference>
<name>A0A8C1L8Z7_CYPCA</name>
<dbReference type="GO" id="GO:0046872">
    <property type="term" value="F:metal ion binding"/>
    <property type="evidence" value="ECO:0007669"/>
    <property type="project" value="UniProtKB-KW"/>
</dbReference>
<comment type="catalytic activity">
    <reaction evidence="2">
        <text>3',5'-cyclic AMP + H2O = AMP + H(+)</text>
        <dbReference type="Rhea" id="RHEA:25277"/>
        <dbReference type="ChEBI" id="CHEBI:15377"/>
        <dbReference type="ChEBI" id="CHEBI:15378"/>
        <dbReference type="ChEBI" id="CHEBI:58165"/>
        <dbReference type="ChEBI" id="CHEBI:456215"/>
        <dbReference type="EC" id="3.1.4.53"/>
    </reaction>
</comment>
<evidence type="ECO:0000256" key="13">
    <source>
        <dbReference type="PIRSR" id="PIRSR623088-1"/>
    </source>
</evidence>
<keyword evidence="20" id="KW-1185">Reference proteome</keyword>
<dbReference type="Gene3D" id="3.30.450.40">
    <property type="match status" value="2"/>
</dbReference>
<dbReference type="SUPFAM" id="SSF55781">
    <property type="entry name" value="GAF domain-like"/>
    <property type="match status" value="2"/>
</dbReference>
<evidence type="ECO:0000256" key="9">
    <source>
        <dbReference type="ARBA" id="ARBA00022737"/>
    </source>
</evidence>
<reference evidence="19" key="1">
    <citation type="submission" date="2025-08" db="UniProtKB">
        <authorList>
            <consortium name="Ensembl"/>
        </authorList>
    </citation>
    <scope>IDENTIFICATION</scope>
</reference>
<keyword evidence="6" id="KW-0021">Allosteric enzyme</keyword>
<dbReference type="GO" id="GO:0007165">
    <property type="term" value="P:signal transduction"/>
    <property type="evidence" value="ECO:0007669"/>
    <property type="project" value="InterPro"/>
</dbReference>
<dbReference type="AlphaFoldDB" id="A0A8C1L8Z7"/>
<evidence type="ECO:0000256" key="15">
    <source>
        <dbReference type="PIRSR" id="PIRSR623088-3"/>
    </source>
</evidence>
<evidence type="ECO:0000313" key="20">
    <source>
        <dbReference type="Proteomes" id="UP000694427"/>
    </source>
</evidence>
<feature type="active site" description="Proton donor" evidence="13">
    <location>
        <position position="614"/>
    </location>
</feature>
<feature type="binding site" evidence="15">
    <location>
        <position position="654"/>
    </location>
    <ligand>
        <name>Zn(2+)</name>
        <dbReference type="ChEBI" id="CHEBI:29105"/>
        <label>1</label>
    </ligand>
</feature>
<dbReference type="Pfam" id="PF00233">
    <property type="entry name" value="PDEase_I"/>
    <property type="match status" value="1"/>
</dbReference>
<evidence type="ECO:0000256" key="8">
    <source>
        <dbReference type="ARBA" id="ARBA00022723"/>
    </source>
</evidence>
<dbReference type="InterPro" id="IPR003018">
    <property type="entry name" value="GAF"/>
</dbReference>
<dbReference type="InterPro" id="IPR029016">
    <property type="entry name" value="GAF-like_dom_sf"/>
</dbReference>
<dbReference type="InterPro" id="IPR003607">
    <property type="entry name" value="HD/PDEase_dom"/>
</dbReference>
<dbReference type="InterPro" id="IPR036971">
    <property type="entry name" value="PDEase_catalytic_dom_sf"/>
</dbReference>
<dbReference type="Pfam" id="PF01590">
    <property type="entry name" value="GAF"/>
    <property type="match status" value="2"/>
</dbReference>
<evidence type="ECO:0000256" key="12">
    <source>
        <dbReference type="ARBA" id="ARBA00057989"/>
    </source>
</evidence>
<reference evidence="19" key="2">
    <citation type="submission" date="2025-09" db="UniProtKB">
        <authorList>
            <consortium name="Ensembl"/>
        </authorList>
    </citation>
    <scope>IDENTIFICATION</scope>
</reference>
<dbReference type="FunFam" id="3.30.450.40:FF:000018">
    <property type="entry name" value="Phosphodiesterase"/>
    <property type="match status" value="1"/>
</dbReference>